<dbReference type="GO" id="GO:0000981">
    <property type="term" value="F:DNA-binding transcription factor activity, RNA polymerase II-specific"/>
    <property type="evidence" value="ECO:0007669"/>
    <property type="project" value="TreeGrafter"/>
</dbReference>
<proteinExistence type="predicted"/>
<comment type="caution">
    <text evidence="3">The sequence shown here is derived from an EMBL/GenBank/DDBJ whole genome shotgun (WGS) entry which is preliminary data.</text>
</comment>
<feature type="domain" description="BHLH" evidence="2">
    <location>
        <begin position="18"/>
        <end position="72"/>
    </location>
</feature>
<evidence type="ECO:0000313" key="4">
    <source>
        <dbReference type="Proteomes" id="UP000230233"/>
    </source>
</evidence>
<dbReference type="AlphaFoldDB" id="A0A2G5SYA6"/>
<dbReference type="Gene3D" id="4.10.280.10">
    <property type="entry name" value="Helix-loop-helix DNA-binding domain"/>
    <property type="match status" value="1"/>
</dbReference>
<reference evidence="4" key="1">
    <citation type="submission" date="2017-10" db="EMBL/GenBank/DDBJ databases">
        <title>Rapid genome shrinkage in a self-fertile nematode reveals novel sperm competition proteins.</title>
        <authorList>
            <person name="Yin D."/>
            <person name="Schwarz E.M."/>
            <person name="Thomas C.G."/>
            <person name="Felde R.L."/>
            <person name="Korf I.F."/>
            <person name="Cutter A.D."/>
            <person name="Schartner C.M."/>
            <person name="Ralston E.J."/>
            <person name="Meyer B.J."/>
            <person name="Haag E.S."/>
        </authorList>
    </citation>
    <scope>NUCLEOTIDE SEQUENCE [LARGE SCALE GENOMIC DNA]</scope>
    <source>
        <strain evidence="4">JU1422</strain>
    </source>
</reference>
<dbReference type="InterPro" id="IPR050283">
    <property type="entry name" value="E-box_TF_Regulators"/>
</dbReference>
<dbReference type="PANTHER" id="PTHR23349:SF68">
    <property type="entry name" value="FI14601P"/>
    <property type="match status" value="1"/>
</dbReference>
<feature type="region of interest" description="Disordered" evidence="1">
    <location>
        <begin position="1"/>
        <end position="30"/>
    </location>
</feature>
<dbReference type="Pfam" id="PF00010">
    <property type="entry name" value="HLH"/>
    <property type="match status" value="1"/>
</dbReference>
<dbReference type="PANTHER" id="PTHR23349">
    <property type="entry name" value="BASIC HELIX-LOOP-HELIX TRANSCRIPTION FACTOR, TWIST"/>
    <property type="match status" value="1"/>
</dbReference>
<accession>A0A2G5SYA6</accession>
<dbReference type="InterPro" id="IPR011598">
    <property type="entry name" value="bHLH_dom"/>
</dbReference>
<name>A0A2G5SYA6_9PELO</name>
<dbReference type="SUPFAM" id="SSF47459">
    <property type="entry name" value="HLH, helix-loop-helix DNA-binding domain"/>
    <property type="match status" value="1"/>
</dbReference>
<feature type="compositionally biased region" description="Low complexity" evidence="1">
    <location>
        <begin position="1"/>
        <end position="13"/>
    </location>
</feature>
<dbReference type="Proteomes" id="UP000230233">
    <property type="component" value="Chromosome X"/>
</dbReference>
<dbReference type="GO" id="GO:0046983">
    <property type="term" value="F:protein dimerization activity"/>
    <property type="evidence" value="ECO:0007669"/>
    <property type="project" value="InterPro"/>
</dbReference>
<feature type="compositionally biased region" description="Basic and acidic residues" evidence="1">
    <location>
        <begin position="18"/>
        <end position="30"/>
    </location>
</feature>
<dbReference type="PROSITE" id="PS50888">
    <property type="entry name" value="BHLH"/>
    <property type="match status" value="1"/>
</dbReference>
<dbReference type="OrthoDB" id="10055449at2759"/>
<organism evidence="3 4">
    <name type="scientific">Caenorhabditis nigoni</name>
    <dbReference type="NCBI Taxonomy" id="1611254"/>
    <lineage>
        <taxon>Eukaryota</taxon>
        <taxon>Metazoa</taxon>
        <taxon>Ecdysozoa</taxon>
        <taxon>Nematoda</taxon>
        <taxon>Chromadorea</taxon>
        <taxon>Rhabditida</taxon>
        <taxon>Rhabditina</taxon>
        <taxon>Rhabditomorpha</taxon>
        <taxon>Rhabditoidea</taxon>
        <taxon>Rhabditidae</taxon>
        <taxon>Peloderinae</taxon>
        <taxon>Caenorhabditis</taxon>
    </lineage>
</organism>
<dbReference type="CDD" id="cd11418">
    <property type="entry name" value="bHLH_TS_ASCL"/>
    <property type="match status" value="1"/>
</dbReference>
<dbReference type="GO" id="GO:0032502">
    <property type="term" value="P:developmental process"/>
    <property type="evidence" value="ECO:0007669"/>
    <property type="project" value="TreeGrafter"/>
</dbReference>
<evidence type="ECO:0000313" key="3">
    <source>
        <dbReference type="EMBL" id="PIC19958.1"/>
    </source>
</evidence>
<dbReference type="SMART" id="SM00353">
    <property type="entry name" value="HLH"/>
    <property type="match status" value="1"/>
</dbReference>
<gene>
    <name evidence="3" type="primary">Cni-hnd-1</name>
    <name evidence="3" type="synonym">Cnig_chr_X.g25314</name>
    <name evidence="3" type="ORF">B9Z55_025314</name>
</gene>
<keyword evidence="4" id="KW-1185">Reference proteome</keyword>
<sequence>MAKSTTPSTKTSTVRQGRSKEASREKEWQRSQKINAAFDVLQQRIPYLRPEERKQMPKIKTLRLALQYIHHLSKLVNGNEMTNTDTNETRPLTHTDFRQTVTNELRYRNSYRERAHSQEMDPVVVQRILAREESRRRSLTFPENASSDKMIRQFGPISTNVYNQFNPYQINYVAVQPQMMMMYPINSQMNTPSPDQVNYNMVQMGDVNYPVMENSYQI</sequence>
<dbReference type="GO" id="GO:0000977">
    <property type="term" value="F:RNA polymerase II transcription regulatory region sequence-specific DNA binding"/>
    <property type="evidence" value="ECO:0007669"/>
    <property type="project" value="TreeGrafter"/>
</dbReference>
<dbReference type="STRING" id="1611254.A0A2G5SYA6"/>
<dbReference type="InterPro" id="IPR036638">
    <property type="entry name" value="HLH_DNA-bd_sf"/>
</dbReference>
<dbReference type="EMBL" id="PDUG01000006">
    <property type="protein sequence ID" value="PIC19958.1"/>
    <property type="molecule type" value="Genomic_DNA"/>
</dbReference>
<evidence type="ECO:0000256" key="1">
    <source>
        <dbReference type="SAM" id="MobiDB-lite"/>
    </source>
</evidence>
<evidence type="ECO:0000259" key="2">
    <source>
        <dbReference type="PROSITE" id="PS50888"/>
    </source>
</evidence>
<protein>
    <recommendedName>
        <fullName evidence="2">BHLH domain-containing protein</fullName>
    </recommendedName>
</protein>